<keyword evidence="9 16" id="KW-0479">Metal-binding</keyword>
<dbReference type="InterPro" id="IPR013520">
    <property type="entry name" value="Ribonucl_H"/>
</dbReference>
<dbReference type="GO" id="GO:0003887">
    <property type="term" value="F:DNA-directed DNA polymerase activity"/>
    <property type="evidence" value="ECO:0007669"/>
    <property type="project" value="UniProtKB-EC"/>
</dbReference>
<evidence type="ECO:0000256" key="4">
    <source>
        <dbReference type="ARBA" id="ARBA00020352"/>
    </source>
</evidence>
<comment type="catalytic activity">
    <reaction evidence="15 16">
        <text>DNA(n) + a 2'-deoxyribonucleoside 5'-triphosphate = DNA(n+1) + diphosphate</text>
        <dbReference type="Rhea" id="RHEA:22508"/>
        <dbReference type="Rhea" id="RHEA-COMP:17339"/>
        <dbReference type="Rhea" id="RHEA-COMP:17340"/>
        <dbReference type="ChEBI" id="CHEBI:33019"/>
        <dbReference type="ChEBI" id="CHEBI:61560"/>
        <dbReference type="ChEBI" id="CHEBI:173112"/>
        <dbReference type="EC" id="2.7.7.7"/>
    </reaction>
</comment>
<evidence type="ECO:0000256" key="1">
    <source>
        <dbReference type="ARBA" id="ARBA00001936"/>
    </source>
</evidence>
<feature type="domain" description="Exonuclease" evidence="17">
    <location>
        <begin position="2"/>
        <end position="174"/>
    </location>
</feature>
<evidence type="ECO:0000256" key="11">
    <source>
        <dbReference type="ARBA" id="ARBA00022839"/>
    </source>
</evidence>
<keyword evidence="14 16" id="KW-0464">Manganese</keyword>
<comment type="subunit">
    <text evidence="16">DNA polymerase III contains a core (composed of alpha, epsilon and theta chains) that associates with a tau subunit. This core dimerizes to form the POLIII' complex. PolIII' associates with the gamma complex (composed of gamma, delta, delta', psi and chi chains) and with the beta chain to form the complete DNA polymerase III complex.</text>
</comment>
<evidence type="ECO:0000256" key="7">
    <source>
        <dbReference type="ARBA" id="ARBA00022705"/>
    </source>
</evidence>
<evidence type="ECO:0000256" key="14">
    <source>
        <dbReference type="ARBA" id="ARBA00023211"/>
    </source>
</evidence>
<organism evidence="18 19">
    <name type="scientific">Paraburkholderia kururiensis</name>
    <dbReference type="NCBI Taxonomy" id="984307"/>
    <lineage>
        <taxon>Bacteria</taxon>
        <taxon>Pseudomonadati</taxon>
        <taxon>Pseudomonadota</taxon>
        <taxon>Betaproteobacteria</taxon>
        <taxon>Burkholderiales</taxon>
        <taxon>Burkholderiaceae</taxon>
        <taxon>Paraburkholderia</taxon>
    </lineage>
</organism>
<name>A0ABZ0WTE4_9BURK</name>
<keyword evidence="11 16" id="KW-0269">Exonuclease</keyword>
<evidence type="ECO:0000256" key="3">
    <source>
        <dbReference type="ARBA" id="ARBA00012417"/>
    </source>
</evidence>
<dbReference type="NCBIfam" id="TIGR01406">
    <property type="entry name" value="dnaQ_proteo"/>
    <property type="match status" value="1"/>
</dbReference>
<evidence type="ECO:0000256" key="8">
    <source>
        <dbReference type="ARBA" id="ARBA00022722"/>
    </source>
</evidence>
<dbReference type="PANTHER" id="PTHR30231">
    <property type="entry name" value="DNA POLYMERASE III SUBUNIT EPSILON"/>
    <property type="match status" value="1"/>
</dbReference>
<dbReference type="InterPro" id="IPR006054">
    <property type="entry name" value="DnaQ"/>
</dbReference>
<evidence type="ECO:0000256" key="2">
    <source>
        <dbReference type="ARBA" id="ARBA00001946"/>
    </source>
</evidence>
<keyword evidence="12 16" id="KW-0460">Magnesium</keyword>
<dbReference type="PANTHER" id="PTHR30231:SF41">
    <property type="entry name" value="DNA POLYMERASE III SUBUNIT EPSILON"/>
    <property type="match status" value="1"/>
</dbReference>
<keyword evidence="7 16" id="KW-0235">DNA replication</keyword>
<dbReference type="Pfam" id="PF00929">
    <property type="entry name" value="RNase_T"/>
    <property type="match status" value="1"/>
</dbReference>
<dbReference type="RefSeq" id="WP_114810302.1">
    <property type="nucleotide sequence ID" value="NZ_CP139965.1"/>
</dbReference>
<keyword evidence="6 16" id="KW-0548">Nucleotidyltransferase</keyword>
<evidence type="ECO:0000256" key="13">
    <source>
        <dbReference type="ARBA" id="ARBA00022932"/>
    </source>
</evidence>
<dbReference type="InterPro" id="IPR006309">
    <property type="entry name" value="DnaQ_proteo"/>
</dbReference>
<dbReference type="Proteomes" id="UP001325479">
    <property type="component" value="Chromosome"/>
</dbReference>
<dbReference type="CDD" id="cd06131">
    <property type="entry name" value="DNA_pol_III_epsilon_Ecoli_like"/>
    <property type="match status" value="1"/>
</dbReference>
<dbReference type="EMBL" id="CP139965">
    <property type="protein sequence ID" value="WQD80664.1"/>
    <property type="molecule type" value="Genomic_DNA"/>
</dbReference>
<dbReference type="NCBIfam" id="NF004316">
    <property type="entry name" value="PRK05711.1"/>
    <property type="match status" value="1"/>
</dbReference>
<keyword evidence="8 16" id="KW-0540">Nuclease</keyword>
<evidence type="ECO:0000313" key="18">
    <source>
        <dbReference type="EMBL" id="WQD80664.1"/>
    </source>
</evidence>
<evidence type="ECO:0000256" key="15">
    <source>
        <dbReference type="ARBA" id="ARBA00049244"/>
    </source>
</evidence>
<keyword evidence="13 16" id="KW-0239">DNA-directed DNA polymerase</keyword>
<reference evidence="18 19" key="1">
    <citation type="submission" date="2023-12" db="EMBL/GenBank/DDBJ databases">
        <title>Genome sequencing and assembly of bacterial species from a model synthetic community.</title>
        <authorList>
            <person name="Hogle S.L."/>
        </authorList>
    </citation>
    <scope>NUCLEOTIDE SEQUENCE [LARGE SCALE GENOMIC DNA]</scope>
    <source>
        <strain evidence="18 19">HAMBI 2494</strain>
    </source>
</reference>
<evidence type="ECO:0000256" key="6">
    <source>
        <dbReference type="ARBA" id="ARBA00022695"/>
    </source>
</evidence>
<dbReference type="Gene3D" id="3.30.420.10">
    <property type="entry name" value="Ribonuclease H-like superfamily/Ribonuclease H"/>
    <property type="match status" value="1"/>
</dbReference>
<dbReference type="InterPro" id="IPR012337">
    <property type="entry name" value="RNaseH-like_sf"/>
</dbReference>
<gene>
    <name evidence="16 18" type="primary">dnaQ</name>
    <name evidence="18" type="ORF">U0042_13790</name>
</gene>
<comment type="function">
    <text evidence="16">DNA polymerase III is a complex, multichain enzyme responsible for most of the replicative synthesis in bacteria. The epsilon subunit contain the editing function and is a proofreading 3'-5' exonuclease.</text>
</comment>
<dbReference type="SUPFAM" id="SSF53098">
    <property type="entry name" value="Ribonuclease H-like"/>
    <property type="match status" value="1"/>
</dbReference>
<keyword evidence="10 16" id="KW-0378">Hydrolase</keyword>
<dbReference type="NCBIfam" id="TIGR00573">
    <property type="entry name" value="dnaq"/>
    <property type="match status" value="1"/>
</dbReference>
<dbReference type="EC" id="2.7.7.7" evidence="3 16"/>
<evidence type="ECO:0000256" key="12">
    <source>
        <dbReference type="ARBA" id="ARBA00022842"/>
    </source>
</evidence>
<sequence length="254" mass="27269">MRQIILDTETTGLNARSGDRIIEIGCVELVNRRLTGNNLHFYVNPERDSDPGALAVHGLTTEFLSDKPKFAEIANELLDFVRGAEIIIHNAPFDIGFLEAEFALLGLPSFREHCGEIIDTLVQAKQMFPGKRNSLDALCDRFGISNAHRTLHGALLDSELLAEVYLAMTRGQESLVIDMIGETAVAAGEAGAPLLQASSLALPVILATDEELAAHQSVLDGLDKAVKGTSVWRFEPAPAAEAQGAGKAVDTQVA</sequence>
<keyword evidence="19" id="KW-1185">Reference proteome</keyword>
<evidence type="ECO:0000259" key="17">
    <source>
        <dbReference type="SMART" id="SM00479"/>
    </source>
</evidence>
<evidence type="ECO:0000256" key="16">
    <source>
        <dbReference type="RuleBase" id="RU364087"/>
    </source>
</evidence>
<dbReference type="SMART" id="SM00479">
    <property type="entry name" value="EXOIII"/>
    <property type="match status" value="1"/>
</dbReference>
<comment type="cofactor">
    <cofactor evidence="1 16">
        <name>Mn(2+)</name>
        <dbReference type="ChEBI" id="CHEBI:29035"/>
    </cofactor>
</comment>
<evidence type="ECO:0000256" key="9">
    <source>
        <dbReference type="ARBA" id="ARBA00022723"/>
    </source>
</evidence>
<evidence type="ECO:0000256" key="5">
    <source>
        <dbReference type="ARBA" id="ARBA00022679"/>
    </source>
</evidence>
<dbReference type="InterPro" id="IPR036397">
    <property type="entry name" value="RNaseH_sf"/>
</dbReference>
<proteinExistence type="predicted"/>
<comment type="cofactor">
    <cofactor evidence="2 16">
        <name>Mg(2+)</name>
        <dbReference type="ChEBI" id="CHEBI:18420"/>
    </cofactor>
</comment>
<keyword evidence="5 16" id="KW-0808">Transferase</keyword>
<accession>A0ABZ0WTE4</accession>
<evidence type="ECO:0000313" key="19">
    <source>
        <dbReference type="Proteomes" id="UP001325479"/>
    </source>
</evidence>
<evidence type="ECO:0000256" key="10">
    <source>
        <dbReference type="ARBA" id="ARBA00022801"/>
    </source>
</evidence>
<protein>
    <recommendedName>
        <fullName evidence="4 16">DNA polymerase III subunit epsilon</fullName>
        <ecNumber evidence="3 16">2.7.7.7</ecNumber>
    </recommendedName>
</protein>